<feature type="region of interest" description="Disordered" evidence="2">
    <location>
        <begin position="1"/>
        <end position="39"/>
    </location>
</feature>
<comment type="caution">
    <text evidence="4">The sequence shown here is derived from an EMBL/GenBank/DDBJ whole genome shotgun (WGS) entry which is preliminary data.</text>
</comment>
<sequence length="198" mass="22124">MANVPPHQPLPIALPPQNVHYGTATMPQQPANPPTSHDLASASRFRHEVTMCRARGEANVTEDSIAESMKYERRLLNLAQTPQWAMNILQRIDKGVTKTSRIVATQHNYNVGAQAGLFEEVPFVDGTWPWNEFVDGPNNQQVQLPPLRSENDIRQLTLAQAYAYFRGYRPGQHMPVEGNALNTRISAIFVEIGRGDLA</sequence>
<name>A0A4S4M8K8_9AGAM</name>
<feature type="compositionally biased region" description="Pro residues" evidence="2">
    <location>
        <begin position="1"/>
        <end position="14"/>
    </location>
</feature>
<protein>
    <recommendedName>
        <fullName evidence="3">Mug135-like C-terminal domain-containing protein</fullName>
    </recommendedName>
</protein>
<dbReference type="AlphaFoldDB" id="A0A4S4M8K8"/>
<evidence type="ECO:0000313" key="5">
    <source>
        <dbReference type="Proteomes" id="UP000310158"/>
    </source>
</evidence>
<dbReference type="EMBL" id="SGPL01000014">
    <property type="protein sequence ID" value="THH20801.1"/>
    <property type="molecule type" value="Genomic_DNA"/>
</dbReference>
<dbReference type="Pfam" id="PF08593">
    <property type="entry name" value="Mug135_C"/>
    <property type="match status" value="1"/>
</dbReference>
<evidence type="ECO:0000259" key="3">
    <source>
        <dbReference type="Pfam" id="PF08593"/>
    </source>
</evidence>
<organism evidence="4 5">
    <name type="scientific">Bondarzewia mesenterica</name>
    <dbReference type="NCBI Taxonomy" id="1095465"/>
    <lineage>
        <taxon>Eukaryota</taxon>
        <taxon>Fungi</taxon>
        <taxon>Dikarya</taxon>
        <taxon>Basidiomycota</taxon>
        <taxon>Agaricomycotina</taxon>
        <taxon>Agaricomycetes</taxon>
        <taxon>Russulales</taxon>
        <taxon>Bondarzewiaceae</taxon>
        <taxon>Bondarzewia</taxon>
    </lineage>
</organism>
<evidence type="ECO:0000313" key="4">
    <source>
        <dbReference type="EMBL" id="THH20801.1"/>
    </source>
</evidence>
<dbReference type="OrthoDB" id="2757732at2759"/>
<evidence type="ECO:0000256" key="2">
    <source>
        <dbReference type="SAM" id="MobiDB-lite"/>
    </source>
</evidence>
<evidence type="ECO:0000256" key="1">
    <source>
        <dbReference type="ARBA" id="ARBA00005788"/>
    </source>
</evidence>
<feature type="domain" description="Mug135-like C-terminal" evidence="3">
    <location>
        <begin position="107"/>
        <end position="193"/>
    </location>
</feature>
<gene>
    <name evidence="4" type="ORF">EW146_g639</name>
</gene>
<reference evidence="4 5" key="1">
    <citation type="submission" date="2019-02" db="EMBL/GenBank/DDBJ databases">
        <title>Genome sequencing of the rare red list fungi Bondarzewia mesenterica.</title>
        <authorList>
            <person name="Buettner E."/>
            <person name="Kellner H."/>
        </authorList>
    </citation>
    <scope>NUCLEOTIDE SEQUENCE [LARGE SCALE GENOMIC DNA]</scope>
    <source>
        <strain evidence="4 5">DSM 108281</strain>
    </source>
</reference>
<dbReference type="Proteomes" id="UP000310158">
    <property type="component" value="Unassembled WGS sequence"/>
</dbReference>
<comment type="similarity">
    <text evidence="1">Belongs to the UPF0612 family.</text>
</comment>
<keyword evidence="5" id="KW-1185">Reference proteome</keyword>
<proteinExistence type="inferred from homology"/>
<accession>A0A4S4M8K8</accession>
<dbReference type="InterPro" id="IPR013902">
    <property type="entry name" value="Mug135-like_C"/>
</dbReference>